<dbReference type="Gene3D" id="3.30.360.10">
    <property type="entry name" value="Dihydrodipicolinate Reductase, domain 2"/>
    <property type="match status" value="1"/>
</dbReference>
<dbReference type="InterPro" id="IPR055170">
    <property type="entry name" value="GFO_IDH_MocA-like_dom"/>
</dbReference>
<dbReference type="Pfam" id="PF22725">
    <property type="entry name" value="GFO_IDH_MocA_C3"/>
    <property type="match status" value="1"/>
</dbReference>
<reference evidence="6" key="1">
    <citation type="submission" date="2017-09" db="EMBL/GenBank/DDBJ databases">
        <title>The Reconstruction of 2,631 Draft Metagenome-Assembled Genomes from the Global Oceans.</title>
        <authorList>
            <person name="Tully B.J."/>
            <person name="Graham E.D."/>
            <person name="Heidelberg J.F."/>
        </authorList>
    </citation>
    <scope>NUCLEOTIDE SEQUENCE [LARGE SCALE GENOMIC DNA]</scope>
</reference>
<comment type="caution">
    <text evidence="5">The sequence shown here is derived from an EMBL/GenBank/DDBJ whole genome shotgun (WGS) entry which is preliminary data.</text>
</comment>
<dbReference type="SUPFAM" id="SSF51735">
    <property type="entry name" value="NAD(P)-binding Rossmann-fold domains"/>
    <property type="match status" value="1"/>
</dbReference>
<evidence type="ECO:0000256" key="2">
    <source>
        <dbReference type="ARBA" id="ARBA00023002"/>
    </source>
</evidence>
<dbReference type="PANTHER" id="PTHR22604">
    <property type="entry name" value="OXIDOREDUCTASES"/>
    <property type="match status" value="1"/>
</dbReference>
<protein>
    <submittedName>
        <fullName evidence="5">NAD-binding protein</fullName>
    </submittedName>
</protein>
<evidence type="ECO:0000259" key="4">
    <source>
        <dbReference type="Pfam" id="PF22725"/>
    </source>
</evidence>
<dbReference type="SUPFAM" id="SSF55347">
    <property type="entry name" value="Glyceraldehyde-3-phosphate dehydrogenase-like, C-terminal domain"/>
    <property type="match status" value="1"/>
</dbReference>
<gene>
    <name evidence="5" type="ORF">CMN54_01260</name>
</gene>
<dbReference type="PANTHER" id="PTHR22604:SF105">
    <property type="entry name" value="TRANS-1,2-DIHYDROBENZENE-1,2-DIOL DEHYDROGENASE"/>
    <property type="match status" value="1"/>
</dbReference>
<dbReference type="Proteomes" id="UP000226525">
    <property type="component" value="Unassembled WGS sequence"/>
</dbReference>
<evidence type="ECO:0000256" key="1">
    <source>
        <dbReference type="ARBA" id="ARBA00010928"/>
    </source>
</evidence>
<dbReference type="EMBL" id="NZEX01000013">
    <property type="protein sequence ID" value="MAH62080.1"/>
    <property type="molecule type" value="Genomic_DNA"/>
</dbReference>
<sequence length="343" mass="38198">MNKKNQKVRWGVLGTANFGRTILPAMQRCQYAEVSAVASRSLASAKAYAKELAIPEAYGSYEELLRDPEVDAIYIPLPNHMHIGPAKQALEAGKHVLCEKPISVNEADAMELLEFSKNFPQLKIAEAFMYRYHPQWVQAKKWIMEGTIGTLRMVQVFFSYYNMDASNIRNQSDVGGGGLLDIGCYCVSSSRWICDKEPERVMGLFDKDPSFGTDRLASGILDFGNGLQASFTCSTQLAQYQRVNILGTHGRVEIDIPFNAPPDRPCRVSLYPGTHSAQGRFEPTDSKVLDMDICDQYTLQGEVISLAILNDEPVPYGLEDAVGNMRTLEALRHSNESSAWIVL</sequence>
<dbReference type="InterPro" id="IPR000683">
    <property type="entry name" value="Gfo/Idh/MocA-like_OxRdtase_N"/>
</dbReference>
<name>A0A2D6YG03_9DELT</name>
<evidence type="ECO:0000313" key="6">
    <source>
        <dbReference type="Proteomes" id="UP000226525"/>
    </source>
</evidence>
<evidence type="ECO:0000259" key="3">
    <source>
        <dbReference type="Pfam" id="PF01408"/>
    </source>
</evidence>
<dbReference type="AlphaFoldDB" id="A0A2D6YG03"/>
<feature type="domain" description="GFO/IDH/MocA-like oxidoreductase" evidence="4">
    <location>
        <begin position="137"/>
        <end position="253"/>
    </location>
</feature>
<organism evidence="5 6">
    <name type="scientific">SAR324 cluster bacterium</name>
    <dbReference type="NCBI Taxonomy" id="2024889"/>
    <lineage>
        <taxon>Bacteria</taxon>
        <taxon>Deltaproteobacteria</taxon>
        <taxon>SAR324 cluster</taxon>
    </lineage>
</organism>
<dbReference type="GO" id="GO:0016491">
    <property type="term" value="F:oxidoreductase activity"/>
    <property type="evidence" value="ECO:0007669"/>
    <property type="project" value="UniProtKB-KW"/>
</dbReference>
<comment type="similarity">
    <text evidence="1">Belongs to the Gfo/Idh/MocA family.</text>
</comment>
<dbReference type="InterPro" id="IPR050984">
    <property type="entry name" value="Gfo/Idh/MocA_domain"/>
</dbReference>
<dbReference type="Gene3D" id="3.40.50.720">
    <property type="entry name" value="NAD(P)-binding Rossmann-like Domain"/>
    <property type="match status" value="1"/>
</dbReference>
<dbReference type="InterPro" id="IPR036291">
    <property type="entry name" value="NAD(P)-bd_dom_sf"/>
</dbReference>
<proteinExistence type="inferred from homology"/>
<accession>A0A2D6YG03</accession>
<evidence type="ECO:0000313" key="5">
    <source>
        <dbReference type="EMBL" id="MAH62080.1"/>
    </source>
</evidence>
<feature type="domain" description="Gfo/Idh/MocA-like oxidoreductase N-terminal" evidence="3">
    <location>
        <begin position="8"/>
        <end position="114"/>
    </location>
</feature>
<dbReference type="GO" id="GO:0000166">
    <property type="term" value="F:nucleotide binding"/>
    <property type="evidence" value="ECO:0007669"/>
    <property type="project" value="InterPro"/>
</dbReference>
<keyword evidence="2" id="KW-0560">Oxidoreductase</keyword>
<dbReference type="Pfam" id="PF01408">
    <property type="entry name" value="GFO_IDH_MocA"/>
    <property type="match status" value="1"/>
</dbReference>